<protein>
    <recommendedName>
        <fullName evidence="3">NmrA-like domain-containing protein</fullName>
    </recommendedName>
</protein>
<proteinExistence type="inferred from homology"/>
<dbReference type="SUPFAM" id="SSF51735">
    <property type="entry name" value="NAD(P)-binding Rossmann-fold domains"/>
    <property type="match status" value="1"/>
</dbReference>
<dbReference type="OrthoDB" id="3358371at2759"/>
<organism evidence="4 5">
    <name type="scientific">Paraphoma chrysanthemicola</name>
    <dbReference type="NCBI Taxonomy" id="798071"/>
    <lineage>
        <taxon>Eukaryota</taxon>
        <taxon>Fungi</taxon>
        <taxon>Dikarya</taxon>
        <taxon>Ascomycota</taxon>
        <taxon>Pezizomycotina</taxon>
        <taxon>Dothideomycetes</taxon>
        <taxon>Pleosporomycetidae</taxon>
        <taxon>Pleosporales</taxon>
        <taxon>Pleosporineae</taxon>
        <taxon>Phaeosphaeriaceae</taxon>
        <taxon>Paraphoma</taxon>
    </lineage>
</organism>
<dbReference type="GO" id="GO:0005634">
    <property type="term" value="C:nucleus"/>
    <property type="evidence" value="ECO:0007669"/>
    <property type="project" value="TreeGrafter"/>
</dbReference>
<evidence type="ECO:0000313" key="5">
    <source>
        <dbReference type="Proteomes" id="UP000813461"/>
    </source>
</evidence>
<dbReference type="Proteomes" id="UP000813461">
    <property type="component" value="Unassembled WGS sequence"/>
</dbReference>
<dbReference type="InterPro" id="IPR008030">
    <property type="entry name" value="NmrA-like"/>
</dbReference>
<keyword evidence="5" id="KW-1185">Reference proteome</keyword>
<comment type="caution">
    <text evidence="4">The sequence shown here is derived from an EMBL/GenBank/DDBJ whole genome shotgun (WGS) entry which is preliminary data.</text>
</comment>
<dbReference type="InterPro" id="IPR051164">
    <property type="entry name" value="NmrA-like_oxidored"/>
</dbReference>
<dbReference type="AlphaFoldDB" id="A0A8K0R835"/>
<comment type="similarity">
    <text evidence="1">Belongs to the NmrA-type oxidoreductase family.</text>
</comment>
<dbReference type="Pfam" id="PF05368">
    <property type="entry name" value="NmrA"/>
    <property type="match status" value="1"/>
</dbReference>
<dbReference type="PANTHER" id="PTHR42748">
    <property type="entry name" value="NITROGEN METABOLITE REPRESSION PROTEIN NMRA FAMILY MEMBER"/>
    <property type="match status" value="1"/>
</dbReference>
<gene>
    <name evidence="4" type="ORF">FB567DRAFT_310552</name>
</gene>
<dbReference type="EMBL" id="JAGMVJ010000006">
    <property type="protein sequence ID" value="KAH7089831.1"/>
    <property type="molecule type" value="Genomic_DNA"/>
</dbReference>
<feature type="domain" description="NmrA-like" evidence="3">
    <location>
        <begin position="1"/>
        <end position="308"/>
    </location>
</feature>
<dbReference type="Gene3D" id="3.40.50.720">
    <property type="entry name" value="NAD(P)-binding Rossmann-like Domain"/>
    <property type="match status" value="1"/>
</dbReference>
<dbReference type="PANTHER" id="PTHR42748:SF26">
    <property type="entry name" value="NMRA-LIKE DOMAIN-CONTAINING PROTEIN"/>
    <property type="match status" value="1"/>
</dbReference>
<evidence type="ECO:0000313" key="4">
    <source>
        <dbReference type="EMBL" id="KAH7089831.1"/>
    </source>
</evidence>
<sequence>MSKLVVIIGITGNQGGSVAATFLQDQEWRVRGLTRDLSSQASQTLSAKGIEMIQGNLHDPASLRDVFKGANLVFSVTDFWKPMFDPKNIARAKAEGKPIGQLAYELELEQGKNITDAVAREVAGLDDVGFIASTLCSARDSSKGKYQELWHFDSKADVFPKYVEERYPELAKKTSYLHTGYFFTSWKFLPGKWFAKLEDGSIQMQFPTKSDVLIPHLDPAKDTGPWARALLQLPPKSVLMATSEWLTWPQWITLFGEATGVETSYKQTTIEDIEAYIPGGTGKEIGEMYKFSEEFAYNAFQQDTLKIWDLEKMEIKIPTTTLRSYIEKEDWVAAGILKGTTS</sequence>
<accession>A0A8K0R835</accession>
<name>A0A8K0R835_9PLEO</name>
<evidence type="ECO:0000256" key="1">
    <source>
        <dbReference type="ARBA" id="ARBA00006328"/>
    </source>
</evidence>
<keyword evidence="2" id="KW-0521">NADP</keyword>
<evidence type="ECO:0000256" key="2">
    <source>
        <dbReference type="ARBA" id="ARBA00022857"/>
    </source>
</evidence>
<dbReference type="Gene3D" id="3.90.25.10">
    <property type="entry name" value="UDP-galactose 4-epimerase, domain 1"/>
    <property type="match status" value="1"/>
</dbReference>
<evidence type="ECO:0000259" key="3">
    <source>
        <dbReference type="Pfam" id="PF05368"/>
    </source>
</evidence>
<dbReference type="InterPro" id="IPR036291">
    <property type="entry name" value="NAD(P)-bd_dom_sf"/>
</dbReference>
<reference evidence="4" key="1">
    <citation type="journal article" date="2021" name="Nat. Commun.">
        <title>Genetic determinants of endophytism in the Arabidopsis root mycobiome.</title>
        <authorList>
            <person name="Mesny F."/>
            <person name="Miyauchi S."/>
            <person name="Thiergart T."/>
            <person name="Pickel B."/>
            <person name="Atanasova L."/>
            <person name="Karlsson M."/>
            <person name="Huettel B."/>
            <person name="Barry K.W."/>
            <person name="Haridas S."/>
            <person name="Chen C."/>
            <person name="Bauer D."/>
            <person name="Andreopoulos W."/>
            <person name="Pangilinan J."/>
            <person name="LaButti K."/>
            <person name="Riley R."/>
            <person name="Lipzen A."/>
            <person name="Clum A."/>
            <person name="Drula E."/>
            <person name="Henrissat B."/>
            <person name="Kohler A."/>
            <person name="Grigoriev I.V."/>
            <person name="Martin F.M."/>
            <person name="Hacquard S."/>
        </authorList>
    </citation>
    <scope>NUCLEOTIDE SEQUENCE</scope>
    <source>
        <strain evidence="4">MPI-SDFR-AT-0120</strain>
    </source>
</reference>